<name>A0A6A7BAF6_9PLEO</name>
<evidence type="ECO:0000313" key="10">
    <source>
        <dbReference type="EMBL" id="KAF2852333.1"/>
    </source>
</evidence>
<keyword evidence="2" id="KW-0690">Ribosome biogenesis</keyword>
<dbReference type="GO" id="GO:2000234">
    <property type="term" value="P:positive regulation of rRNA processing"/>
    <property type="evidence" value="ECO:0007669"/>
    <property type="project" value="TreeGrafter"/>
</dbReference>
<dbReference type="Proteomes" id="UP000799423">
    <property type="component" value="Unassembled WGS sequence"/>
</dbReference>
<feature type="compositionally biased region" description="Basic and acidic residues" evidence="9">
    <location>
        <begin position="97"/>
        <end position="116"/>
    </location>
</feature>
<evidence type="ECO:0000256" key="5">
    <source>
        <dbReference type="ARBA" id="ARBA00022737"/>
    </source>
</evidence>
<dbReference type="GO" id="GO:0032040">
    <property type="term" value="C:small-subunit processome"/>
    <property type="evidence" value="ECO:0007669"/>
    <property type="project" value="InterPro"/>
</dbReference>
<dbReference type="PROSITE" id="PS50082">
    <property type="entry name" value="WD_REPEATS_2"/>
    <property type="match status" value="1"/>
</dbReference>
<feature type="repeat" description="WD" evidence="8">
    <location>
        <begin position="425"/>
        <end position="466"/>
    </location>
</feature>
<dbReference type="EMBL" id="MU006299">
    <property type="protein sequence ID" value="KAF2852333.1"/>
    <property type="molecule type" value="Genomic_DNA"/>
</dbReference>
<evidence type="ECO:0000256" key="7">
    <source>
        <dbReference type="ARBA" id="ARBA00023242"/>
    </source>
</evidence>
<dbReference type="SUPFAM" id="SSF50978">
    <property type="entry name" value="WD40 repeat-like"/>
    <property type="match status" value="2"/>
</dbReference>
<dbReference type="AlphaFoldDB" id="A0A6A7BAF6"/>
<dbReference type="GO" id="GO:0006364">
    <property type="term" value="P:rRNA processing"/>
    <property type="evidence" value="ECO:0007669"/>
    <property type="project" value="UniProtKB-KW"/>
</dbReference>
<evidence type="ECO:0000256" key="1">
    <source>
        <dbReference type="ARBA" id="ARBA00004604"/>
    </source>
</evidence>
<gene>
    <name evidence="10" type="ORF">T440DRAFT_497857</name>
</gene>
<dbReference type="PROSITE" id="PS50294">
    <property type="entry name" value="WD_REPEATS_REGION"/>
    <property type="match status" value="1"/>
</dbReference>
<dbReference type="GO" id="GO:0003723">
    <property type="term" value="F:RNA binding"/>
    <property type="evidence" value="ECO:0007669"/>
    <property type="project" value="InterPro"/>
</dbReference>
<feature type="region of interest" description="Disordered" evidence="9">
    <location>
        <begin position="1"/>
        <end position="116"/>
    </location>
</feature>
<evidence type="ECO:0000256" key="9">
    <source>
        <dbReference type="SAM" id="MobiDB-lite"/>
    </source>
</evidence>
<evidence type="ECO:0000313" key="11">
    <source>
        <dbReference type="Proteomes" id="UP000799423"/>
    </source>
</evidence>
<organism evidence="10 11">
    <name type="scientific">Plenodomus tracheiphilus IPT5</name>
    <dbReference type="NCBI Taxonomy" id="1408161"/>
    <lineage>
        <taxon>Eukaryota</taxon>
        <taxon>Fungi</taxon>
        <taxon>Dikarya</taxon>
        <taxon>Ascomycota</taxon>
        <taxon>Pezizomycotina</taxon>
        <taxon>Dothideomycetes</taxon>
        <taxon>Pleosporomycetidae</taxon>
        <taxon>Pleosporales</taxon>
        <taxon>Pleosporineae</taxon>
        <taxon>Leptosphaeriaceae</taxon>
        <taxon>Plenodomus</taxon>
    </lineage>
</organism>
<evidence type="ECO:0000256" key="4">
    <source>
        <dbReference type="ARBA" id="ARBA00022574"/>
    </source>
</evidence>
<keyword evidence="11" id="KW-1185">Reference proteome</keyword>
<keyword evidence="7" id="KW-0539">Nucleus</keyword>
<dbReference type="InterPro" id="IPR053826">
    <property type="entry name" value="WDR75"/>
</dbReference>
<proteinExistence type="predicted"/>
<evidence type="ECO:0000256" key="8">
    <source>
        <dbReference type="PROSITE-ProRule" id="PRU00221"/>
    </source>
</evidence>
<keyword evidence="4 8" id="KW-0853">WD repeat</keyword>
<dbReference type="Pfam" id="PF00400">
    <property type="entry name" value="WD40"/>
    <property type="match status" value="1"/>
</dbReference>
<dbReference type="GO" id="GO:0045943">
    <property type="term" value="P:positive regulation of transcription by RNA polymerase I"/>
    <property type="evidence" value="ECO:0007669"/>
    <property type="project" value="InterPro"/>
</dbReference>
<dbReference type="Gene3D" id="2.130.10.10">
    <property type="entry name" value="YVTN repeat-like/Quinoprotein amine dehydrogenase"/>
    <property type="match status" value="3"/>
</dbReference>
<feature type="region of interest" description="Disordered" evidence="9">
    <location>
        <begin position="944"/>
        <end position="971"/>
    </location>
</feature>
<reference evidence="10" key="1">
    <citation type="submission" date="2020-01" db="EMBL/GenBank/DDBJ databases">
        <authorList>
            <consortium name="DOE Joint Genome Institute"/>
            <person name="Haridas S."/>
            <person name="Albert R."/>
            <person name="Binder M."/>
            <person name="Bloem J."/>
            <person name="Labutti K."/>
            <person name="Salamov A."/>
            <person name="Andreopoulos B."/>
            <person name="Baker S.E."/>
            <person name="Barry K."/>
            <person name="Bills G."/>
            <person name="Bluhm B.H."/>
            <person name="Cannon C."/>
            <person name="Castanera R."/>
            <person name="Culley D.E."/>
            <person name="Daum C."/>
            <person name="Ezra D."/>
            <person name="Gonzalez J.B."/>
            <person name="Henrissat B."/>
            <person name="Kuo A."/>
            <person name="Liang C."/>
            <person name="Lipzen A."/>
            <person name="Lutzoni F."/>
            <person name="Magnuson J."/>
            <person name="Mondo S."/>
            <person name="Nolan M."/>
            <person name="Ohm R."/>
            <person name="Pangilinan J."/>
            <person name="Park H.-J."/>
            <person name="Ramirez L."/>
            <person name="Alfaro M."/>
            <person name="Sun H."/>
            <person name="Tritt A."/>
            <person name="Yoshinaga Y."/>
            <person name="Zwiers L.-H."/>
            <person name="Turgeon B.G."/>
            <person name="Goodwin S.B."/>
            <person name="Spatafora J.W."/>
            <person name="Crous P.W."/>
            <person name="Grigoriev I.V."/>
        </authorList>
    </citation>
    <scope>NUCLEOTIDE SEQUENCE</scope>
    <source>
        <strain evidence="10">IPT5</strain>
    </source>
</reference>
<keyword evidence="3" id="KW-0698">rRNA processing</keyword>
<evidence type="ECO:0000256" key="3">
    <source>
        <dbReference type="ARBA" id="ARBA00022552"/>
    </source>
</evidence>
<dbReference type="SMART" id="SM00320">
    <property type="entry name" value="WD40"/>
    <property type="match status" value="3"/>
</dbReference>
<dbReference type="InterPro" id="IPR036322">
    <property type="entry name" value="WD40_repeat_dom_sf"/>
</dbReference>
<dbReference type="OrthoDB" id="4096at2759"/>
<dbReference type="PANTHER" id="PTHR44215">
    <property type="entry name" value="WD REPEAT-CONTAINING PROTEIN 75"/>
    <property type="match status" value="1"/>
</dbReference>
<keyword evidence="5" id="KW-0677">Repeat</keyword>
<dbReference type="InterPro" id="IPR015943">
    <property type="entry name" value="WD40/YVTN_repeat-like_dom_sf"/>
</dbReference>
<protein>
    <submittedName>
        <fullName evidence="10">WD40 repeat-like protein</fullName>
    </submittedName>
</protein>
<dbReference type="InterPro" id="IPR001680">
    <property type="entry name" value="WD40_rpt"/>
</dbReference>
<evidence type="ECO:0000256" key="2">
    <source>
        <dbReference type="ARBA" id="ARBA00022517"/>
    </source>
</evidence>
<keyword evidence="6" id="KW-0804">Transcription</keyword>
<dbReference type="PANTHER" id="PTHR44215:SF1">
    <property type="entry name" value="WD REPEAT-CONTAINING PROTEIN 75"/>
    <property type="match status" value="1"/>
</dbReference>
<sequence>MADATPQLKRKNEEATPQRKSKKQRKSEAASIQVEAATPKEQSKAAVQDGEATKSENVAVESTTAKPIPKVVKVTTDAHAPSTETPSKSSQKKSKKEQKEQKKDTPAKAEAQDTAEDKALAVIEPLTQAQMDKALKKKEYKEIKKQKAKGGSKWVASPMQGGWFLPTDPIFSADEKYLLLAQLKSLQIYSTETSLLANVLPIGGKGVLTTYALSATKSNLVYVADSDGLITLWDWVNGTKIGRWDIGAPVRNMAVVSKPDSDEDLVFCHETGDKTQVLNVHALRTKSQASKTELKRVLKTGSTIRGVQVLLQGRYVILRTNDSIMVGKRIKPTHTAVQDFEYIWREFSFSKRVTTFSAYHRERESVKGKKPIVDQRDVLDIVVGEETGVVFLFEDILATFAAIESTHKGRKDKTDNAESLRPKRLHWHRDAVGAVKWSLDGNYVISGGEETVLTIWQLATGKPQHLPHLTAAIENVVVSPSGTSYALTLANNSVIVLSTTELEAKANIIGVQSRRVDHQQQSKDSNKTDIDIFHHVPMAVNPALPNEVLLAVPSSQPRHKYEGLRPEPYLQTFDLANHRAKSRQALTRNNVTEPNVAPEGGKIKEPGAKFIQISHDGEWLATVDEWVPPASDTGFLNEGIPEFNEEERLNRREVYLKIWRRDEAHDQWKLDSRLDAPHFFEDVCGNGRVFDLVADPTGAGFATVGEDHVVKIWRPKTRLREGVVVRGADEGGLVTWSLDRSIPISDKLDVLEGSQQSLPPRTSRLAFSPDGSVLAVAISWASDSDFGVTHLIDTHSASIRRSMTEIDVTALSNLGFVGHHLVFVADSLTVWDMILDQPVYSASLKTSGVDRIERMPLIRFAVNNHDNTFAVALPHFDKATSSASKSRRITSTIAIYDLNHNAPLWSNTSPHITLALASRKSERGYIALDSVSCLKTISPSAVALQLPTPPPEEKSELRASSAYKQDGEEESFDTRIEAITLPEDLTQDLNEDVAVLNAQRLQDVLDNGQVPPPPQGLFSAVLALVGRPGRVGVAA</sequence>
<accession>A0A6A7BAF6</accession>
<comment type="subcellular location">
    <subcellularLocation>
        <location evidence="1">Nucleus</location>
        <location evidence="1">Nucleolus</location>
    </subcellularLocation>
</comment>
<evidence type="ECO:0000256" key="6">
    <source>
        <dbReference type="ARBA" id="ARBA00023163"/>
    </source>
</evidence>